<feature type="transmembrane region" description="Helical" evidence="5">
    <location>
        <begin position="151"/>
        <end position="180"/>
    </location>
</feature>
<organism evidence="6 7">
    <name type="scientific">Candidatus Woesebacteria bacterium GW2011_GWB1_43_14</name>
    <dbReference type="NCBI Taxonomy" id="1618578"/>
    <lineage>
        <taxon>Bacteria</taxon>
        <taxon>Candidatus Woeseibacteriota</taxon>
    </lineage>
</organism>
<feature type="transmembrane region" description="Helical" evidence="5">
    <location>
        <begin position="21"/>
        <end position="43"/>
    </location>
</feature>
<evidence type="ECO:0000256" key="5">
    <source>
        <dbReference type="HAMAP-Rule" id="MF_00902"/>
    </source>
</evidence>
<comment type="function">
    <text evidence="5">Part of the twin-arginine translocation (Tat) system that transports large folded proteins containing a characteristic twin-arginine motif in their signal peptide across membranes.</text>
</comment>
<feature type="transmembrane region" description="Helical" evidence="5">
    <location>
        <begin position="214"/>
        <end position="231"/>
    </location>
</feature>
<comment type="subunit">
    <text evidence="5">Forms a complex with TatA.</text>
</comment>
<comment type="caution">
    <text evidence="6">The sequence shown here is derived from an EMBL/GenBank/DDBJ whole genome shotgun (WGS) entry which is preliminary data.</text>
</comment>
<dbReference type="STRING" id="1618578.UV74_C0002G0040"/>
<dbReference type="AlphaFoldDB" id="A0A0G1FUZ7"/>
<comment type="similarity">
    <text evidence="5">Belongs to the TatC family.</text>
</comment>
<reference evidence="6 7" key="1">
    <citation type="journal article" date="2015" name="Nature">
        <title>rRNA introns, odd ribosomes, and small enigmatic genomes across a large radiation of phyla.</title>
        <authorList>
            <person name="Brown C.T."/>
            <person name="Hug L.A."/>
            <person name="Thomas B.C."/>
            <person name="Sharon I."/>
            <person name="Castelle C.J."/>
            <person name="Singh A."/>
            <person name="Wilkins M.J."/>
            <person name="Williams K.H."/>
            <person name="Banfield J.F."/>
        </authorList>
    </citation>
    <scope>NUCLEOTIDE SEQUENCE [LARGE SCALE GENOMIC DNA]</scope>
</reference>
<evidence type="ECO:0000256" key="3">
    <source>
        <dbReference type="ARBA" id="ARBA00022989"/>
    </source>
</evidence>
<dbReference type="PANTHER" id="PTHR30371:SF0">
    <property type="entry name" value="SEC-INDEPENDENT PROTEIN TRANSLOCASE PROTEIN TATC, CHLOROPLASTIC-RELATED"/>
    <property type="match status" value="1"/>
</dbReference>
<dbReference type="GO" id="GO:0033281">
    <property type="term" value="C:TAT protein transport complex"/>
    <property type="evidence" value="ECO:0007669"/>
    <property type="project" value="UniProtKB-UniRule"/>
</dbReference>
<dbReference type="GO" id="GO:0043953">
    <property type="term" value="P:protein transport by the Tat complex"/>
    <property type="evidence" value="ECO:0007669"/>
    <property type="project" value="UniProtKB-UniRule"/>
</dbReference>
<name>A0A0G1FUZ7_9BACT</name>
<gene>
    <name evidence="5" type="primary">tatC</name>
    <name evidence="6" type="ORF">UV74_C0002G0040</name>
</gene>
<dbReference type="PANTHER" id="PTHR30371">
    <property type="entry name" value="SEC-INDEPENDENT PROTEIN TRANSLOCASE PROTEIN TATC"/>
    <property type="match status" value="1"/>
</dbReference>
<comment type="subcellular location">
    <subcellularLocation>
        <location evidence="5">Cell membrane</location>
        <topology evidence="5">Multi-pass membrane protein</topology>
    </subcellularLocation>
    <subcellularLocation>
        <location evidence="1">Membrane</location>
        <topology evidence="1">Multi-pass membrane protein</topology>
    </subcellularLocation>
</comment>
<evidence type="ECO:0000313" key="6">
    <source>
        <dbReference type="EMBL" id="KKS98821.1"/>
    </source>
</evidence>
<dbReference type="InterPro" id="IPR002033">
    <property type="entry name" value="TatC"/>
</dbReference>
<keyword evidence="5" id="KW-0813">Transport</keyword>
<feature type="transmembrane region" description="Helical" evidence="5">
    <location>
        <begin position="108"/>
        <end position="131"/>
    </location>
</feature>
<feature type="transmembrane region" description="Helical" evidence="5">
    <location>
        <begin position="192"/>
        <end position="208"/>
    </location>
</feature>
<keyword evidence="2 5" id="KW-0812">Transmembrane</keyword>
<keyword evidence="5" id="KW-0653">Protein transport</keyword>
<accession>A0A0G1FUZ7</accession>
<dbReference type="Proteomes" id="UP000034090">
    <property type="component" value="Unassembled WGS sequence"/>
</dbReference>
<dbReference type="EMBL" id="LCFQ01000002">
    <property type="protein sequence ID" value="KKS98821.1"/>
    <property type="molecule type" value="Genomic_DNA"/>
</dbReference>
<evidence type="ECO:0000256" key="2">
    <source>
        <dbReference type="ARBA" id="ARBA00022692"/>
    </source>
</evidence>
<keyword evidence="5" id="KW-1003">Cell membrane</keyword>
<evidence type="ECO:0000313" key="7">
    <source>
        <dbReference type="Proteomes" id="UP000034090"/>
    </source>
</evidence>
<dbReference type="GO" id="GO:0009977">
    <property type="term" value="F:proton motive force dependent protein transmembrane transporter activity"/>
    <property type="evidence" value="ECO:0007669"/>
    <property type="project" value="TreeGrafter"/>
</dbReference>
<sequence>MKNVSSADKYSPFLIEVRRRILFTLSVFAISTIVGFVSYEQIIRLLVGALSLNGINIVFTSPFQFINLAIACGFGVGLVLVFPLIIYQVLSFLKPALRKKEYKMIIRFIPLSFVLFLVGFSFGAMIMKWQIQIFLERASSLGIGNVLDISHLLTTVLLTSTLMGIGFQFPIVLLLLMRIGVIKHEKLSKRRPWIYLGSFIFAILLPVDSILADIFLALPLIILFELTLILNRGRGK</sequence>
<feature type="transmembrane region" description="Helical" evidence="5">
    <location>
        <begin position="63"/>
        <end position="87"/>
    </location>
</feature>
<dbReference type="Pfam" id="PF00902">
    <property type="entry name" value="TatC"/>
    <property type="match status" value="1"/>
</dbReference>
<dbReference type="PRINTS" id="PR01840">
    <property type="entry name" value="TATCFAMILY"/>
</dbReference>
<protein>
    <recommendedName>
        <fullName evidence="5">Sec-independent protein translocase protein TatC</fullName>
    </recommendedName>
</protein>
<dbReference type="GO" id="GO:0065002">
    <property type="term" value="P:intracellular protein transmembrane transport"/>
    <property type="evidence" value="ECO:0007669"/>
    <property type="project" value="TreeGrafter"/>
</dbReference>
<keyword evidence="4 5" id="KW-0472">Membrane</keyword>
<dbReference type="HAMAP" id="MF_00902">
    <property type="entry name" value="TatC"/>
    <property type="match status" value="1"/>
</dbReference>
<evidence type="ECO:0000256" key="4">
    <source>
        <dbReference type="ARBA" id="ARBA00023136"/>
    </source>
</evidence>
<keyword evidence="3 5" id="KW-1133">Transmembrane helix</keyword>
<keyword evidence="5" id="KW-0811">Translocation</keyword>
<evidence type="ECO:0000256" key="1">
    <source>
        <dbReference type="ARBA" id="ARBA00004141"/>
    </source>
</evidence>
<proteinExistence type="inferred from homology"/>